<evidence type="ECO:0000256" key="1">
    <source>
        <dbReference type="ARBA" id="ARBA00022475"/>
    </source>
</evidence>
<evidence type="ECO:0000313" key="7">
    <source>
        <dbReference type="Proteomes" id="UP000032875"/>
    </source>
</evidence>
<name>I4LYH5_GARVA</name>
<keyword evidence="6" id="KW-0813">Transport</keyword>
<dbReference type="PATRIC" id="fig|698957.3.peg.1066"/>
<gene>
    <name evidence="6" type="ORF">CGSMWGv1500E_05516</name>
</gene>
<dbReference type="Proteomes" id="UP000032875">
    <property type="component" value="Unassembled WGS sequence"/>
</dbReference>
<dbReference type="PANTHER" id="PTHR43649">
    <property type="entry name" value="ARABINOSE-BINDING PROTEIN-RELATED"/>
    <property type="match status" value="1"/>
</dbReference>
<dbReference type="Pfam" id="PF13416">
    <property type="entry name" value="SBP_bac_8"/>
    <property type="match status" value="1"/>
</dbReference>
<dbReference type="Gene3D" id="3.40.190.10">
    <property type="entry name" value="Periplasmic binding protein-like II"/>
    <property type="match status" value="1"/>
</dbReference>
<sequence>MWKGSMMSRSVKSIIALVVCAVLAACAFTALGFSKSFGANTDRSANGKVIFFNFKPEATPIWQEVAKKYTGETGVEVSIVTPTGGQYEKGLKTAVDKYKNSPGEMPTLFQINGPVGYANWKDYTADLTNSPLYTQLTNSNLALKDGNKVVGVPYVTENYGLIYNKALLARYADLKDAKLKPEEDGKSFEDQITNFGKLKDVADDLQKHKDELGIDGAFASAGFDLSSDWRFKTHLSNMPLYYEFTKRNINGQPQSINGDYVDNYRKIFDLYISDSTTPVSQLSTKTGEDAVYEFALGKAVFYQNGTWAWGDLSKAGIKPDDVGMLPIYIGAPGEEKQGMATGSENYWCINSKASKKNQQATNAFLSWLLTTNYGKDALANKMGFTTPFKGFPKAENPLVQAASDYTAKEGKVPVKWVFVTMPSNGWKDDVGSDLLTYAQATKDGMASIGANKAWDTLKSAFVDGWAKEYKIAHGQS</sequence>
<keyword evidence="2" id="KW-0732">Signal</keyword>
<keyword evidence="3" id="KW-0472">Membrane</keyword>
<dbReference type="PROSITE" id="PS51257">
    <property type="entry name" value="PROKAR_LIPOPROTEIN"/>
    <property type="match status" value="1"/>
</dbReference>
<evidence type="ECO:0000256" key="3">
    <source>
        <dbReference type="ARBA" id="ARBA00023136"/>
    </source>
</evidence>
<dbReference type="InterPro" id="IPR050490">
    <property type="entry name" value="Bact_solute-bd_prot1"/>
</dbReference>
<dbReference type="AlphaFoldDB" id="I4LYH5"/>
<comment type="caution">
    <text evidence="6">The sequence shown here is derived from an EMBL/GenBank/DDBJ whole genome shotgun (WGS) entry which is preliminary data.</text>
</comment>
<keyword evidence="5" id="KW-0449">Lipoprotein</keyword>
<dbReference type="PANTHER" id="PTHR43649:SF33">
    <property type="entry name" value="POLYGALACTURONAN_RHAMNOGALACTURONAN-BINDING PROTEIN YTCQ"/>
    <property type="match status" value="1"/>
</dbReference>
<proteinExistence type="predicted"/>
<evidence type="ECO:0000256" key="5">
    <source>
        <dbReference type="ARBA" id="ARBA00023288"/>
    </source>
</evidence>
<evidence type="ECO:0000256" key="2">
    <source>
        <dbReference type="ARBA" id="ARBA00022729"/>
    </source>
</evidence>
<keyword evidence="6" id="KW-0762">Sugar transport</keyword>
<keyword evidence="4" id="KW-0564">Palmitate</keyword>
<keyword evidence="1" id="KW-1003">Cell membrane</keyword>
<evidence type="ECO:0000313" key="6">
    <source>
        <dbReference type="EMBL" id="EIK82015.1"/>
    </source>
</evidence>
<protein>
    <submittedName>
        <fullName evidence="6">MalE-type ABC sugar transport system periplasmic component</fullName>
    </submittedName>
</protein>
<dbReference type="SUPFAM" id="SSF53850">
    <property type="entry name" value="Periplasmic binding protein-like II"/>
    <property type="match status" value="1"/>
</dbReference>
<reference evidence="6 7" key="1">
    <citation type="journal article" date="2012" name="J. Bacteriol.">
        <title>Comparative Genomic Analyses of 17 Clinical Isolates of Gardnerella vaginalis Provide Evidence of Multiple Genetically Isolated Clades Consistent with Subspeciation into Genovars.</title>
        <authorList>
            <person name="Ahmed A."/>
            <person name="Earl J."/>
            <person name="Retchless A."/>
            <person name="Hillier S."/>
            <person name="Rabe L."/>
            <person name="Cherpes T."/>
            <person name="Powell E."/>
            <person name="Janto B."/>
            <person name="Eutsey R."/>
            <person name="Hiller N.L."/>
            <person name="Boissy R."/>
            <person name="Dahlgreen M."/>
            <person name="Hall B."/>
            <person name="Costerton J."/>
            <person name="Post J.C."/>
            <person name="Hu F."/>
            <person name="Ehrlich G."/>
        </authorList>
    </citation>
    <scope>NUCLEOTIDE SEQUENCE [LARGE SCALE GENOMIC DNA]</scope>
    <source>
        <strain evidence="6 7">1500E</strain>
    </source>
</reference>
<dbReference type="InterPro" id="IPR006059">
    <property type="entry name" value="SBP"/>
</dbReference>
<evidence type="ECO:0000256" key="4">
    <source>
        <dbReference type="ARBA" id="ARBA00023139"/>
    </source>
</evidence>
<dbReference type="EMBL" id="ADES01000020">
    <property type="protein sequence ID" value="EIK82015.1"/>
    <property type="molecule type" value="Genomic_DNA"/>
</dbReference>
<organism evidence="6 7">
    <name type="scientific">Gardnerella vaginalis 1500E</name>
    <dbReference type="NCBI Taxonomy" id="698957"/>
    <lineage>
        <taxon>Bacteria</taxon>
        <taxon>Bacillati</taxon>
        <taxon>Actinomycetota</taxon>
        <taxon>Actinomycetes</taxon>
        <taxon>Bifidobacteriales</taxon>
        <taxon>Bifidobacteriaceae</taxon>
        <taxon>Gardnerella</taxon>
    </lineage>
</organism>
<accession>I4LYH5</accession>